<dbReference type="InterPro" id="IPR012936">
    <property type="entry name" value="Erv_C"/>
</dbReference>
<dbReference type="STRING" id="35608.A0A2U1PDC1"/>
<gene>
    <name evidence="2" type="ORF">CTI12_AA164760</name>
</gene>
<evidence type="ECO:0000313" key="3">
    <source>
        <dbReference type="Proteomes" id="UP000245207"/>
    </source>
</evidence>
<feature type="domain" description="Endoplasmic reticulum vesicle transporter C-terminal" evidence="1">
    <location>
        <begin position="210"/>
        <end position="259"/>
    </location>
</feature>
<keyword evidence="3" id="KW-1185">Reference proteome</keyword>
<sequence>MRNLEGFVSEFESKVDKEMASAKGGITAGSVFDTSIDGLTIVTFEVWVKALEKDAPAVVVLRTIRRMGVWLVQGWSNEDLYSVQAIVASKKGVYILKYGPRGKRKLCPFRLLAAFPPLYLSICKKKENDGVTAGDIWAYERRQKRTVQHRIFTSDFQYTMRTVDRMPKKEDVKIQAWENHEKRKAGLEMKRTECLGIVVVFRNYFGRTFSTYTCKREGFLQSINDEACQGCKIYGFLDVDKLAANFRFAQEKSFQESSEATDFRFG</sequence>
<evidence type="ECO:0000313" key="2">
    <source>
        <dbReference type="EMBL" id="PWA83754.1"/>
    </source>
</evidence>
<name>A0A2U1PDC1_ARTAN</name>
<organism evidence="2 3">
    <name type="scientific">Artemisia annua</name>
    <name type="common">Sweet wormwood</name>
    <dbReference type="NCBI Taxonomy" id="35608"/>
    <lineage>
        <taxon>Eukaryota</taxon>
        <taxon>Viridiplantae</taxon>
        <taxon>Streptophyta</taxon>
        <taxon>Embryophyta</taxon>
        <taxon>Tracheophyta</taxon>
        <taxon>Spermatophyta</taxon>
        <taxon>Magnoliopsida</taxon>
        <taxon>eudicotyledons</taxon>
        <taxon>Gunneridae</taxon>
        <taxon>Pentapetalae</taxon>
        <taxon>asterids</taxon>
        <taxon>campanulids</taxon>
        <taxon>Asterales</taxon>
        <taxon>Asteraceae</taxon>
        <taxon>Asteroideae</taxon>
        <taxon>Anthemideae</taxon>
        <taxon>Artemisiinae</taxon>
        <taxon>Artemisia</taxon>
    </lineage>
</organism>
<proteinExistence type="predicted"/>
<dbReference type="AlphaFoldDB" id="A0A2U1PDC1"/>
<dbReference type="Proteomes" id="UP000245207">
    <property type="component" value="Unassembled WGS sequence"/>
</dbReference>
<comment type="caution">
    <text evidence="2">The sequence shown here is derived from an EMBL/GenBank/DDBJ whole genome shotgun (WGS) entry which is preliminary data.</text>
</comment>
<protein>
    <submittedName>
        <fullName evidence="2">Endoplasmic reticulum-Golgi intermediate compartment protein 3</fullName>
    </submittedName>
</protein>
<dbReference type="EMBL" id="PKPP01001309">
    <property type="protein sequence ID" value="PWA83754.1"/>
    <property type="molecule type" value="Genomic_DNA"/>
</dbReference>
<dbReference type="Pfam" id="PF07970">
    <property type="entry name" value="COPIIcoated_ERV"/>
    <property type="match status" value="1"/>
</dbReference>
<evidence type="ECO:0000259" key="1">
    <source>
        <dbReference type="Pfam" id="PF07970"/>
    </source>
</evidence>
<accession>A0A2U1PDC1</accession>
<reference evidence="2 3" key="1">
    <citation type="journal article" date="2018" name="Mol. Plant">
        <title>The genome of Artemisia annua provides insight into the evolution of Asteraceae family and artemisinin biosynthesis.</title>
        <authorList>
            <person name="Shen Q."/>
            <person name="Zhang L."/>
            <person name="Liao Z."/>
            <person name="Wang S."/>
            <person name="Yan T."/>
            <person name="Shi P."/>
            <person name="Liu M."/>
            <person name="Fu X."/>
            <person name="Pan Q."/>
            <person name="Wang Y."/>
            <person name="Lv Z."/>
            <person name="Lu X."/>
            <person name="Zhang F."/>
            <person name="Jiang W."/>
            <person name="Ma Y."/>
            <person name="Chen M."/>
            <person name="Hao X."/>
            <person name="Li L."/>
            <person name="Tang Y."/>
            <person name="Lv G."/>
            <person name="Zhou Y."/>
            <person name="Sun X."/>
            <person name="Brodelius P.E."/>
            <person name="Rose J.K.C."/>
            <person name="Tang K."/>
        </authorList>
    </citation>
    <scope>NUCLEOTIDE SEQUENCE [LARGE SCALE GENOMIC DNA]</scope>
    <source>
        <strain evidence="3">cv. Huhao1</strain>
        <tissue evidence="2">Leaf</tissue>
    </source>
</reference>